<dbReference type="OrthoDB" id="6894039at2"/>
<protein>
    <submittedName>
        <fullName evidence="1">Uncharacterized protein</fullName>
    </submittedName>
</protein>
<dbReference type="eggNOG" id="ENOG5033889">
    <property type="taxonomic scope" value="Bacteria"/>
</dbReference>
<name>A0A081RHZ2_SPHCR</name>
<accession>A0A081RHZ2</accession>
<evidence type="ECO:0000313" key="2">
    <source>
        <dbReference type="Proteomes" id="UP000028411"/>
    </source>
</evidence>
<evidence type="ECO:0000313" key="1">
    <source>
        <dbReference type="EMBL" id="KEQ54815.1"/>
    </source>
</evidence>
<reference evidence="1 2" key="1">
    <citation type="submission" date="2014-02" db="EMBL/GenBank/DDBJ databases">
        <title>Whole genome sequence of Sphingobium chlorophenolicum NBRC 16172.</title>
        <authorList>
            <person name="Gan H.M."/>
            <person name="Gan H.Y."/>
            <person name="Chew T.H."/>
            <person name="Savka M.A."/>
        </authorList>
    </citation>
    <scope>NUCLEOTIDE SEQUENCE [LARGE SCALE GENOMIC DNA]</scope>
    <source>
        <strain evidence="1 2">NBRC 16172</strain>
    </source>
</reference>
<dbReference type="AlphaFoldDB" id="A0A081RHZ2"/>
<proteinExistence type="predicted"/>
<gene>
    <name evidence="1" type="ORF">BV95_01044</name>
</gene>
<dbReference type="PATRIC" id="fig|46429.4.peg.1004"/>
<dbReference type="RefSeq" id="WP_037448226.1">
    <property type="nucleotide sequence ID" value="NZ_JFHR01000007.1"/>
</dbReference>
<organism evidence="1 2">
    <name type="scientific">Sphingobium chlorophenolicum</name>
    <dbReference type="NCBI Taxonomy" id="46429"/>
    <lineage>
        <taxon>Bacteria</taxon>
        <taxon>Pseudomonadati</taxon>
        <taxon>Pseudomonadota</taxon>
        <taxon>Alphaproteobacteria</taxon>
        <taxon>Sphingomonadales</taxon>
        <taxon>Sphingomonadaceae</taxon>
        <taxon>Sphingobium</taxon>
    </lineage>
</organism>
<dbReference type="Proteomes" id="UP000028411">
    <property type="component" value="Unassembled WGS sequence"/>
</dbReference>
<sequence>MTYDVAMRHQQALDPSALTTIGAGLHAIHAAITDCRNAGKDAETDAAVILLVRHLVSVAERRPDSMALRRTCMDQIAEIRRHPVLRTLAYRGVAYDEAAKRTFHAEGRTAMRRLAEALGLEAESYSVRSNKGGAAVSGEITLHGDEVYVQLSLGGLGQDREVLYRRVSGRTDYCGQRNHFAPVTALLAPDRFAQQLRRDLQLSPSVTQADRLFA</sequence>
<dbReference type="EMBL" id="JFHR01000007">
    <property type="protein sequence ID" value="KEQ54815.1"/>
    <property type="molecule type" value="Genomic_DNA"/>
</dbReference>
<comment type="caution">
    <text evidence="1">The sequence shown here is derived from an EMBL/GenBank/DDBJ whole genome shotgun (WGS) entry which is preliminary data.</text>
</comment>